<accession>A0A285CJK5</accession>
<comment type="subcellular location">
    <subcellularLocation>
        <location evidence="1 11">Bacterial flagellum basal body</location>
    </subcellularLocation>
    <subcellularLocation>
        <location evidence="11">Cell inner membrane</location>
        <topology evidence="11">Peripheral membrane protein</topology>
        <orientation evidence="11">Cytoplasmic side</orientation>
    </subcellularLocation>
    <subcellularLocation>
        <location evidence="2">Cell membrane</location>
        <topology evidence="2">Peripheral membrane protein</topology>
        <orientation evidence="2">Cytoplasmic side</orientation>
    </subcellularLocation>
</comment>
<keyword evidence="15" id="KW-0282">Flagellum</keyword>
<keyword evidence="15" id="KW-0969">Cilium</keyword>
<evidence type="ECO:0000256" key="8">
    <source>
        <dbReference type="ARBA" id="ARBA00023136"/>
    </source>
</evidence>
<protein>
    <recommendedName>
        <fullName evidence="4 11">Flagellar motor switch protein FliG</fullName>
    </recommendedName>
</protein>
<dbReference type="Pfam" id="PF14841">
    <property type="entry name" value="FliG_M"/>
    <property type="match status" value="1"/>
</dbReference>
<keyword evidence="5 11" id="KW-1003">Cell membrane</keyword>
<dbReference type="GO" id="GO:0003774">
    <property type="term" value="F:cytoskeletal motor activity"/>
    <property type="evidence" value="ECO:0007669"/>
    <property type="project" value="InterPro"/>
</dbReference>
<dbReference type="Gene3D" id="1.10.220.30">
    <property type="match status" value="3"/>
</dbReference>
<evidence type="ECO:0000256" key="5">
    <source>
        <dbReference type="ARBA" id="ARBA00022475"/>
    </source>
</evidence>
<evidence type="ECO:0000259" key="12">
    <source>
        <dbReference type="Pfam" id="PF01706"/>
    </source>
</evidence>
<keyword evidence="9 11" id="KW-0975">Bacterial flagellum</keyword>
<dbReference type="Pfam" id="PF01706">
    <property type="entry name" value="FliG_C"/>
    <property type="match status" value="1"/>
</dbReference>
<dbReference type="RefSeq" id="WP_097029003.1">
    <property type="nucleotide sequence ID" value="NZ_OAOQ01000001.1"/>
</dbReference>
<evidence type="ECO:0000256" key="1">
    <source>
        <dbReference type="ARBA" id="ARBA00004117"/>
    </source>
</evidence>
<evidence type="ECO:0000259" key="13">
    <source>
        <dbReference type="Pfam" id="PF14841"/>
    </source>
</evidence>
<dbReference type="InterPro" id="IPR032779">
    <property type="entry name" value="FliG_M"/>
</dbReference>
<keyword evidence="8 11" id="KW-0472">Membrane</keyword>
<dbReference type="PIRSF" id="PIRSF003161">
    <property type="entry name" value="FliG"/>
    <property type="match status" value="1"/>
</dbReference>
<dbReference type="InterPro" id="IPR023087">
    <property type="entry name" value="Flg_Motor_Flig_C"/>
</dbReference>
<evidence type="ECO:0000256" key="2">
    <source>
        <dbReference type="ARBA" id="ARBA00004413"/>
    </source>
</evidence>
<keyword evidence="15" id="KW-0966">Cell projection</keyword>
<gene>
    <name evidence="15" type="ORF">SAMN05878503_101415</name>
</gene>
<feature type="domain" description="Flagellar motor switch protein FliG middle" evidence="13">
    <location>
        <begin position="124"/>
        <end position="195"/>
    </location>
</feature>
<keyword evidence="11" id="KW-0997">Cell inner membrane</keyword>
<dbReference type="InterPro" id="IPR000090">
    <property type="entry name" value="Flg_Motor_Flig"/>
</dbReference>
<sequence>MKKSTTDLFKTLSGTQKAAILLMLFGEATAAQIMRNLTPREVQHLGAAMYSVRGVDQDTLSLVLEDFFETLRLQTGLGFGAAGYIRNVLSSAFGEDKAETVISRIGQSSSERPLEILDWMDAPSIAELLVDEHPQIMALTVACLDHALAAQVLMLLPEAVQPEVIQRIASLNTVQPEALADLQHVMQRKFKASTTMRASQIGGVKAAARIMNFTRSAMEARILKDIRKDDKDLMQAIQDNMFVFDNLIKSDDRSLQTLLRAVENETLILALKGADELLKAKILGCMSSRAAANIRDEMEALGPVRLTDVQAAQKQIVAVARQMSDEGTIVLAGRGGELMV</sequence>
<evidence type="ECO:0000256" key="7">
    <source>
        <dbReference type="ARBA" id="ARBA00022779"/>
    </source>
</evidence>
<reference evidence="16" key="1">
    <citation type="submission" date="2017-08" db="EMBL/GenBank/DDBJ databases">
        <authorList>
            <person name="Varghese N."/>
            <person name="Submissions S."/>
        </authorList>
    </citation>
    <scope>NUCLEOTIDE SEQUENCE [LARGE SCALE GENOMIC DNA]</scope>
    <source>
        <strain evidence="16">JA234</strain>
    </source>
</reference>
<comment type="similarity">
    <text evidence="3 11">Belongs to the FliG family.</text>
</comment>
<keyword evidence="16" id="KW-1185">Reference proteome</keyword>
<proteinExistence type="inferred from homology"/>
<keyword evidence="6 11" id="KW-0145">Chemotaxis</keyword>
<dbReference type="GO" id="GO:0005886">
    <property type="term" value="C:plasma membrane"/>
    <property type="evidence" value="ECO:0007669"/>
    <property type="project" value="UniProtKB-SubCell"/>
</dbReference>
<evidence type="ECO:0000313" key="16">
    <source>
        <dbReference type="Proteomes" id="UP000219467"/>
    </source>
</evidence>
<organism evidence="15 16">
    <name type="scientific">Cereibacter ovatus</name>
    <dbReference type="NCBI Taxonomy" id="439529"/>
    <lineage>
        <taxon>Bacteria</taxon>
        <taxon>Pseudomonadati</taxon>
        <taxon>Pseudomonadota</taxon>
        <taxon>Alphaproteobacteria</taxon>
        <taxon>Rhodobacterales</taxon>
        <taxon>Paracoccaceae</taxon>
        <taxon>Cereibacter</taxon>
    </lineage>
</organism>
<evidence type="ECO:0000256" key="10">
    <source>
        <dbReference type="ARBA" id="ARBA00025598"/>
    </source>
</evidence>
<evidence type="ECO:0000259" key="14">
    <source>
        <dbReference type="Pfam" id="PF14842"/>
    </source>
</evidence>
<dbReference type="PANTHER" id="PTHR30534">
    <property type="entry name" value="FLAGELLAR MOTOR SWITCH PROTEIN FLIG"/>
    <property type="match status" value="1"/>
</dbReference>
<dbReference type="AlphaFoldDB" id="A0A285CJK5"/>
<dbReference type="EMBL" id="OAOQ01000001">
    <property type="protein sequence ID" value="SNX67777.1"/>
    <property type="molecule type" value="Genomic_DNA"/>
</dbReference>
<keyword evidence="7 11" id="KW-0283">Flagellar rotation</keyword>
<dbReference type="Pfam" id="PF14842">
    <property type="entry name" value="FliG_N"/>
    <property type="match status" value="1"/>
</dbReference>
<dbReference type="InterPro" id="IPR011002">
    <property type="entry name" value="FliG_a-hlx"/>
</dbReference>
<name>A0A285CJK5_9RHOB</name>
<evidence type="ECO:0000313" key="15">
    <source>
        <dbReference type="EMBL" id="SNX67777.1"/>
    </source>
</evidence>
<dbReference type="PRINTS" id="PR00954">
    <property type="entry name" value="FLGMOTORFLIG"/>
</dbReference>
<evidence type="ECO:0000256" key="3">
    <source>
        <dbReference type="ARBA" id="ARBA00010299"/>
    </source>
</evidence>
<dbReference type="InterPro" id="IPR028263">
    <property type="entry name" value="FliG_N"/>
</dbReference>
<evidence type="ECO:0000256" key="4">
    <source>
        <dbReference type="ARBA" id="ARBA00021870"/>
    </source>
</evidence>
<dbReference type="GO" id="GO:0071973">
    <property type="term" value="P:bacterial-type flagellum-dependent cell motility"/>
    <property type="evidence" value="ECO:0007669"/>
    <property type="project" value="InterPro"/>
</dbReference>
<dbReference type="OrthoDB" id="9780302at2"/>
<feature type="domain" description="Flagellar motor switch protein FliG N-terminal" evidence="14">
    <location>
        <begin position="12"/>
        <end position="113"/>
    </location>
</feature>
<evidence type="ECO:0000256" key="6">
    <source>
        <dbReference type="ARBA" id="ARBA00022500"/>
    </source>
</evidence>
<dbReference type="SUPFAM" id="SSF48029">
    <property type="entry name" value="FliG"/>
    <property type="match status" value="2"/>
</dbReference>
<dbReference type="GO" id="GO:0009425">
    <property type="term" value="C:bacterial-type flagellum basal body"/>
    <property type="evidence" value="ECO:0007669"/>
    <property type="project" value="UniProtKB-SubCell"/>
</dbReference>
<dbReference type="GO" id="GO:0006935">
    <property type="term" value="P:chemotaxis"/>
    <property type="evidence" value="ECO:0007669"/>
    <property type="project" value="UniProtKB-KW"/>
</dbReference>
<dbReference type="NCBIfam" id="TIGR00207">
    <property type="entry name" value="fliG"/>
    <property type="match status" value="1"/>
</dbReference>
<dbReference type="PANTHER" id="PTHR30534:SF0">
    <property type="entry name" value="FLAGELLAR MOTOR SWITCH PROTEIN FLIG"/>
    <property type="match status" value="1"/>
</dbReference>
<dbReference type="Proteomes" id="UP000219467">
    <property type="component" value="Unassembled WGS sequence"/>
</dbReference>
<comment type="function">
    <text evidence="10 11">FliG is one of three proteins (FliG, FliN, FliM) that forms the rotor-mounted switch complex (C ring), located at the base of the basal body. This complex interacts with the CheY and CheZ chemotaxis proteins, in addition to contacting components of the motor that determine the direction of flagellar rotation.</text>
</comment>
<evidence type="ECO:0000256" key="11">
    <source>
        <dbReference type="PIRNR" id="PIRNR003161"/>
    </source>
</evidence>
<evidence type="ECO:0000256" key="9">
    <source>
        <dbReference type="ARBA" id="ARBA00023143"/>
    </source>
</evidence>
<feature type="domain" description="Flagellar motor switch protein FliG C-terminal" evidence="12">
    <location>
        <begin position="225"/>
        <end position="331"/>
    </location>
</feature>